<dbReference type="EMBL" id="RJJD01000023">
    <property type="protein sequence ID" value="RNI21789.1"/>
    <property type="molecule type" value="Genomic_DNA"/>
</dbReference>
<dbReference type="InterPro" id="IPR043714">
    <property type="entry name" value="DUF5655"/>
</dbReference>
<dbReference type="AlphaFoldDB" id="A0A3M9M890"/>
<evidence type="ECO:0000259" key="1">
    <source>
        <dbReference type="Pfam" id="PF18899"/>
    </source>
</evidence>
<comment type="caution">
    <text evidence="2">The sequence shown here is derived from an EMBL/GenBank/DDBJ whole genome shotgun (WGS) entry which is preliminary data.</text>
</comment>
<dbReference type="Pfam" id="PF18899">
    <property type="entry name" value="DUF5655"/>
    <property type="match status" value="1"/>
</dbReference>
<keyword evidence="3" id="KW-1185">Reference proteome</keyword>
<protein>
    <recommendedName>
        <fullName evidence="1">DUF5655 domain-containing protein</fullName>
    </recommendedName>
</protein>
<name>A0A3M9M890_9BACT</name>
<dbReference type="Proteomes" id="UP000272117">
    <property type="component" value="Unassembled WGS sequence"/>
</dbReference>
<proteinExistence type="predicted"/>
<gene>
    <name evidence="2" type="ORF">EFB08_21825</name>
</gene>
<accession>A0A3M9M890</accession>
<reference evidence="2 3" key="1">
    <citation type="submission" date="2018-11" db="EMBL/GenBank/DDBJ databases">
        <title>Rufibacter latericius sp. nov., isolated from water in Baiyang Lake.</title>
        <authorList>
            <person name="Yang Y."/>
        </authorList>
    </citation>
    <scope>NUCLEOTIDE SEQUENCE [LARGE SCALE GENOMIC DNA]</scope>
    <source>
        <strain evidence="2 3">R-22-1c-1</strain>
    </source>
</reference>
<feature type="domain" description="DUF5655" evidence="1">
    <location>
        <begin position="76"/>
        <end position="184"/>
    </location>
</feature>
<organism evidence="2 3">
    <name type="scientific">Rufibacter latericius</name>
    <dbReference type="NCBI Taxonomy" id="2487040"/>
    <lineage>
        <taxon>Bacteria</taxon>
        <taxon>Pseudomonadati</taxon>
        <taxon>Bacteroidota</taxon>
        <taxon>Cytophagia</taxon>
        <taxon>Cytophagales</taxon>
        <taxon>Hymenobacteraceae</taxon>
        <taxon>Rufibacter</taxon>
    </lineage>
</organism>
<evidence type="ECO:0000313" key="2">
    <source>
        <dbReference type="EMBL" id="RNI21789.1"/>
    </source>
</evidence>
<sequence length="191" mass="22136">MLVGFSYTFEKTGLKRAPSIVPARNLHSANWPVMLFPAYFPETKQKSPSNMWTCPTCTQSFLRTNQTHSCLDKTEADFLRGKSAVTVGLYHHFLEQYRTIGDFRIHPSKSMLSLAKNTRFCMIYKLGRNFIDIYIPLNKVYADTLCFHKIGQIGEKLTNHWLRLYEPEDINEEVLHYMKLAYELDAAKGSK</sequence>
<evidence type="ECO:0000313" key="3">
    <source>
        <dbReference type="Proteomes" id="UP000272117"/>
    </source>
</evidence>